<gene>
    <name evidence="2" type="ORF">Dfulv_35405</name>
</gene>
<keyword evidence="1" id="KW-1133">Transmembrane helix</keyword>
<evidence type="ECO:0008006" key="4">
    <source>
        <dbReference type="Google" id="ProtNLM"/>
    </source>
</evidence>
<name>A0ABY5VTI1_9ACTN</name>
<organism evidence="2 3">
    <name type="scientific">Dactylosporangium fulvum</name>
    <dbReference type="NCBI Taxonomy" id="53359"/>
    <lineage>
        <taxon>Bacteria</taxon>
        <taxon>Bacillati</taxon>
        <taxon>Actinomycetota</taxon>
        <taxon>Actinomycetes</taxon>
        <taxon>Micromonosporales</taxon>
        <taxon>Micromonosporaceae</taxon>
        <taxon>Dactylosporangium</taxon>
    </lineage>
</organism>
<feature type="transmembrane region" description="Helical" evidence="1">
    <location>
        <begin position="52"/>
        <end position="68"/>
    </location>
</feature>
<keyword evidence="3" id="KW-1185">Reference proteome</keyword>
<proteinExistence type="predicted"/>
<keyword evidence="1" id="KW-0472">Membrane</keyword>
<keyword evidence="1" id="KW-0812">Transmembrane</keyword>
<evidence type="ECO:0000313" key="2">
    <source>
        <dbReference type="EMBL" id="UWP80421.1"/>
    </source>
</evidence>
<dbReference type="EMBL" id="CP073720">
    <property type="protein sequence ID" value="UWP80421.1"/>
    <property type="molecule type" value="Genomic_DNA"/>
</dbReference>
<evidence type="ECO:0000313" key="3">
    <source>
        <dbReference type="Proteomes" id="UP001059617"/>
    </source>
</evidence>
<sequence length="179" mass="18916">MLFRSSAGRVVAVCAGTAFFVWLSISGFHVGLTALLGGSAGRAVDSAVLPQFWLYPVMTVSVVLGMRIRNPHWVRLSAVGVEIGTTYAQAVLIPWSGVESATVRGRSVLAFLDIVPHSAAMISLQDGKGRLPPMRRRGGRWGYPVGAGFFPGGPGEVMAALRARGVPDARPYAPVVGSR</sequence>
<protein>
    <recommendedName>
        <fullName evidence="4">DUF304 domain-containing protein</fullName>
    </recommendedName>
</protein>
<feature type="transmembrane region" description="Helical" evidence="1">
    <location>
        <begin position="12"/>
        <end position="32"/>
    </location>
</feature>
<dbReference type="RefSeq" id="WP_259858181.1">
    <property type="nucleotide sequence ID" value="NZ_BAAAST010000042.1"/>
</dbReference>
<evidence type="ECO:0000256" key="1">
    <source>
        <dbReference type="SAM" id="Phobius"/>
    </source>
</evidence>
<reference evidence="2" key="2">
    <citation type="submission" date="2022-09" db="EMBL/GenBank/DDBJ databases">
        <title>Biosynthetic gene clusters of Dactylosporangioum fulvum.</title>
        <authorList>
            <person name="Caradec T."/>
        </authorList>
    </citation>
    <scope>NUCLEOTIDE SEQUENCE</scope>
    <source>
        <strain evidence="2">NRRL B-16292</strain>
    </source>
</reference>
<reference evidence="2" key="1">
    <citation type="submission" date="2021-04" db="EMBL/GenBank/DDBJ databases">
        <authorList>
            <person name="Hartkoorn R.C."/>
            <person name="Beaudoing E."/>
            <person name="Hot D."/>
        </authorList>
    </citation>
    <scope>NUCLEOTIDE SEQUENCE</scope>
    <source>
        <strain evidence="2">NRRL B-16292</strain>
    </source>
</reference>
<accession>A0ABY5VTI1</accession>
<dbReference type="Proteomes" id="UP001059617">
    <property type="component" value="Chromosome"/>
</dbReference>